<organism evidence="1 2">
    <name type="scientific">Sporothrix brasiliensis 5110</name>
    <dbReference type="NCBI Taxonomy" id="1398154"/>
    <lineage>
        <taxon>Eukaryota</taxon>
        <taxon>Fungi</taxon>
        <taxon>Dikarya</taxon>
        <taxon>Ascomycota</taxon>
        <taxon>Pezizomycotina</taxon>
        <taxon>Sordariomycetes</taxon>
        <taxon>Sordariomycetidae</taxon>
        <taxon>Ophiostomatales</taxon>
        <taxon>Ophiostomataceae</taxon>
        <taxon>Sporothrix</taxon>
    </lineage>
</organism>
<gene>
    <name evidence="1" type="ORF">SPBR_07912</name>
</gene>
<comment type="caution">
    <text evidence="1">The sequence shown here is derived from an EMBL/GenBank/DDBJ whole genome shotgun (WGS) entry which is preliminary data.</text>
</comment>
<keyword evidence="2" id="KW-1185">Reference proteome</keyword>
<dbReference type="VEuPathDB" id="FungiDB:SPBR_07912"/>
<evidence type="ECO:0000313" key="1">
    <source>
        <dbReference type="EMBL" id="KIH89076.1"/>
    </source>
</evidence>
<dbReference type="OrthoDB" id="10396407at2759"/>
<protein>
    <submittedName>
        <fullName evidence="1">Uncharacterized protein</fullName>
    </submittedName>
</protein>
<dbReference type="AlphaFoldDB" id="A0A0C2IIS7"/>
<dbReference type="RefSeq" id="XP_040617086.1">
    <property type="nucleotide sequence ID" value="XM_040766166.1"/>
</dbReference>
<dbReference type="HOGENOM" id="CLU_1788064_0_0_1"/>
<reference evidence="1 2" key="1">
    <citation type="journal article" date="2014" name="BMC Genomics">
        <title>Comparative genomics of the major fungal agents of human and animal Sporotrichosis: Sporothrix schenckii and Sporothrix brasiliensis.</title>
        <authorList>
            <person name="Teixeira M.M."/>
            <person name="de Almeida L.G."/>
            <person name="Kubitschek-Barreira P."/>
            <person name="Alves F.L."/>
            <person name="Kioshima E.S."/>
            <person name="Abadio A.K."/>
            <person name="Fernandes L."/>
            <person name="Derengowski L.S."/>
            <person name="Ferreira K.S."/>
            <person name="Souza R.C."/>
            <person name="Ruiz J.C."/>
            <person name="de Andrade N.C."/>
            <person name="Paes H.C."/>
            <person name="Nicola A.M."/>
            <person name="Albuquerque P."/>
            <person name="Gerber A.L."/>
            <person name="Martins V.P."/>
            <person name="Peconick L.D."/>
            <person name="Neto A.V."/>
            <person name="Chaucanez C.B."/>
            <person name="Silva P.A."/>
            <person name="Cunha O.L."/>
            <person name="de Oliveira F.F."/>
            <person name="dos Santos T.C."/>
            <person name="Barros A.L."/>
            <person name="Soares M.A."/>
            <person name="de Oliveira L.M."/>
            <person name="Marini M.M."/>
            <person name="Villalobos-Duno H."/>
            <person name="Cunha M.M."/>
            <person name="de Hoog S."/>
            <person name="da Silveira J.F."/>
            <person name="Henrissat B."/>
            <person name="Nino-Vega G.A."/>
            <person name="Cisalpino P.S."/>
            <person name="Mora-Montes H.M."/>
            <person name="Almeida S.R."/>
            <person name="Stajich J.E."/>
            <person name="Lopes-Bezerra L.M."/>
            <person name="Vasconcelos A.T."/>
            <person name="Felipe M.S."/>
        </authorList>
    </citation>
    <scope>NUCLEOTIDE SEQUENCE [LARGE SCALE GENOMIC DNA]</scope>
    <source>
        <strain evidence="1 2">5110</strain>
    </source>
</reference>
<dbReference type="Proteomes" id="UP000031575">
    <property type="component" value="Unassembled WGS sequence"/>
</dbReference>
<proteinExistence type="predicted"/>
<dbReference type="GeneID" id="63681087"/>
<evidence type="ECO:0000313" key="2">
    <source>
        <dbReference type="Proteomes" id="UP000031575"/>
    </source>
</evidence>
<accession>A0A0C2IIS7</accession>
<sequence>MAPVISSASLRVINGTHPHSDRLKVTAAAVTPVTSRATLTGAPDDGITSITVLGYVHKQRYQGPRAEVVTGTNSAVHPTMIGNYVEADNRASIGSSVQSNVGTNVNAPADTSQFILDEQSPVTVSARMKVPLKSAKNKPIQKVSILHTRRALAP</sequence>
<name>A0A0C2IIS7_9PEZI</name>
<dbReference type="EMBL" id="AWTV01000009">
    <property type="protein sequence ID" value="KIH89076.1"/>
    <property type="molecule type" value="Genomic_DNA"/>
</dbReference>